<protein>
    <submittedName>
        <fullName evidence="1">Uncharacterized protein</fullName>
    </submittedName>
</protein>
<gene>
    <name evidence="1" type="ORF">OIH86_10420</name>
</gene>
<keyword evidence="2" id="KW-1185">Reference proteome</keyword>
<evidence type="ECO:0000313" key="1">
    <source>
        <dbReference type="EMBL" id="MCV9886072.1"/>
    </source>
</evidence>
<evidence type="ECO:0000313" key="2">
    <source>
        <dbReference type="Proteomes" id="UP001526147"/>
    </source>
</evidence>
<dbReference type="RefSeq" id="WP_264142735.1">
    <property type="nucleotide sequence ID" value="NZ_JAOYEY010000036.1"/>
</dbReference>
<reference evidence="1 2" key="1">
    <citation type="submission" date="2022-10" db="EMBL/GenBank/DDBJ databases">
        <title>Draft genome assembly of moderately radiation resistant bacterium Metabacillus halosaccharovorans.</title>
        <authorList>
            <person name="Pal S."/>
            <person name="Gopinathan A."/>
        </authorList>
    </citation>
    <scope>NUCLEOTIDE SEQUENCE [LARGE SCALE GENOMIC DNA]</scope>
    <source>
        <strain evidence="1 2">VITHBRA001</strain>
    </source>
</reference>
<dbReference type="EMBL" id="JAOYEY010000036">
    <property type="protein sequence ID" value="MCV9886072.1"/>
    <property type="molecule type" value="Genomic_DNA"/>
</dbReference>
<comment type="caution">
    <text evidence="1">The sequence shown here is derived from an EMBL/GenBank/DDBJ whole genome shotgun (WGS) entry which is preliminary data.</text>
</comment>
<dbReference type="Proteomes" id="UP001526147">
    <property type="component" value="Unassembled WGS sequence"/>
</dbReference>
<organism evidence="1 2">
    <name type="scientific">Metabacillus halosaccharovorans</name>
    <dbReference type="NCBI Taxonomy" id="930124"/>
    <lineage>
        <taxon>Bacteria</taxon>
        <taxon>Bacillati</taxon>
        <taxon>Bacillota</taxon>
        <taxon>Bacilli</taxon>
        <taxon>Bacillales</taxon>
        <taxon>Bacillaceae</taxon>
        <taxon>Metabacillus</taxon>
    </lineage>
</organism>
<name>A0ABT3DG98_9BACI</name>
<accession>A0ABT3DG98</accession>
<sequence length="110" mass="12540">MSWNLKGTNVLHVYAQDAWHQEAYIVGNKEGLLELRNAIDEALKSKEAVANVFPTDGEGYGAYVLLVDENEEGKFHSLKLPYTGKNMRFEVKFDDEEVNIHHPHILVKNT</sequence>
<proteinExistence type="predicted"/>